<name>A0A5B7HC31_PORTR</name>
<accession>A0A5B7HC31</accession>
<keyword evidence="3" id="KW-1185">Reference proteome</keyword>
<evidence type="ECO:0000313" key="3">
    <source>
        <dbReference type="Proteomes" id="UP000324222"/>
    </source>
</evidence>
<sequence>MGVRTHEHSLMPDRRACNGSDQKGPEYHHWGGKIERMPAAPNMIIARKLYTGTNRFIPCSCPALAGRWSNGRIINWCTWM</sequence>
<feature type="region of interest" description="Disordered" evidence="1">
    <location>
        <begin position="1"/>
        <end position="32"/>
    </location>
</feature>
<protein>
    <submittedName>
        <fullName evidence="2">Uncharacterized protein</fullName>
    </submittedName>
</protein>
<dbReference type="AlphaFoldDB" id="A0A5B7HC31"/>
<evidence type="ECO:0000256" key="1">
    <source>
        <dbReference type="SAM" id="MobiDB-lite"/>
    </source>
</evidence>
<dbReference type="Proteomes" id="UP000324222">
    <property type="component" value="Unassembled WGS sequence"/>
</dbReference>
<organism evidence="2 3">
    <name type="scientific">Portunus trituberculatus</name>
    <name type="common">Swimming crab</name>
    <name type="synonym">Neptunus trituberculatus</name>
    <dbReference type="NCBI Taxonomy" id="210409"/>
    <lineage>
        <taxon>Eukaryota</taxon>
        <taxon>Metazoa</taxon>
        <taxon>Ecdysozoa</taxon>
        <taxon>Arthropoda</taxon>
        <taxon>Crustacea</taxon>
        <taxon>Multicrustacea</taxon>
        <taxon>Malacostraca</taxon>
        <taxon>Eumalacostraca</taxon>
        <taxon>Eucarida</taxon>
        <taxon>Decapoda</taxon>
        <taxon>Pleocyemata</taxon>
        <taxon>Brachyura</taxon>
        <taxon>Eubrachyura</taxon>
        <taxon>Portunoidea</taxon>
        <taxon>Portunidae</taxon>
        <taxon>Portuninae</taxon>
        <taxon>Portunus</taxon>
    </lineage>
</organism>
<evidence type="ECO:0000313" key="2">
    <source>
        <dbReference type="EMBL" id="MPC70281.1"/>
    </source>
</evidence>
<proteinExistence type="predicted"/>
<comment type="caution">
    <text evidence="2">The sequence shown here is derived from an EMBL/GenBank/DDBJ whole genome shotgun (WGS) entry which is preliminary data.</text>
</comment>
<gene>
    <name evidence="2" type="ORF">E2C01_064525</name>
</gene>
<dbReference type="EMBL" id="VSRR010030868">
    <property type="protein sequence ID" value="MPC70281.1"/>
    <property type="molecule type" value="Genomic_DNA"/>
</dbReference>
<feature type="compositionally biased region" description="Basic and acidic residues" evidence="1">
    <location>
        <begin position="1"/>
        <end position="16"/>
    </location>
</feature>
<feature type="compositionally biased region" description="Basic and acidic residues" evidence="1">
    <location>
        <begin position="23"/>
        <end position="32"/>
    </location>
</feature>
<reference evidence="2 3" key="1">
    <citation type="submission" date="2019-05" db="EMBL/GenBank/DDBJ databases">
        <title>Another draft genome of Portunus trituberculatus and its Hox gene families provides insights of decapod evolution.</title>
        <authorList>
            <person name="Jeong J.-H."/>
            <person name="Song I."/>
            <person name="Kim S."/>
            <person name="Choi T."/>
            <person name="Kim D."/>
            <person name="Ryu S."/>
            <person name="Kim W."/>
        </authorList>
    </citation>
    <scope>NUCLEOTIDE SEQUENCE [LARGE SCALE GENOMIC DNA]</scope>
    <source>
        <tissue evidence="2">Muscle</tissue>
    </source>
</reference>